<dbReference type="PANTHER" id="PTHR46309">
    <property type="entry name" value="PHD FINGER PROTEIN 12"/>
    <property type="match status" value="1"/>
</dbReference>
<proteinExistence type="predicted"/>
<reference evidence="2 3" key="1">
    <citation type="journal article" date="2018" name="Front. Plant Sci.">
        <title>Red Clover (Trifolium pratense) and Zigzag Clover (T. medium) - A Picture of Genomic Similarities and Differences.</title>
        <authorList>
            <person name="Dluhosova J."/>
            <person name="Istvanek J."/>
            <person name="Nedelnik J."/>
            <person name="Repkova J."/>
        </authorList>
    </citation>
    <scope>NUCLEOTIDE SEQUENCE [LARGE SCALE GENOMIC DNA]</scope>
    <source>
        <strain evidence="3">cv. 10/8</strain>
        <tissue evidence="2">Leaf</tissue>
    </source>
</reference>
<organism evidence="2 3">
    <name type="scientific">Trifolium medium</name>
    <dbReference type="NCBI Taxonomy" id="97028"/>
    <lineage>
        <taxon>Eukaryota</taxon>
        <taxon>Viridiplantae</taxon>
        <taxon>Streptophyta</taxon>
        <taxon>Embryophyta</taxon>
        <taxon>Tracheophyta</taxon>
        <taxon>Spermatophyta</taxon>
        <taxon>Magnoliopsida</taxon>
        <taxon>eudicotyledons</taxon>
        <taxon>Gunneridae</taxon>
        <taxon>Pentapetalae</taxon>
        <taxon>rosids</taxon>
        <taxon>fabids</taxon>
        <taxon>Fabales</taxon>
        <taxon>Fabaceae</taxon>
        <taxon>Papilionoideae</taxon>
        <taxon>50 kb inversion clade</taxon>
        <taxon>NPAAA clade</taxon>
        <taxon>Hologalegina</taxon>
        <taxon>IRL clade</taxon>
        <taxon>Trifolieae</taxon>
        <taxon>Trifolium</taxon>
    </lineage>
</organism>
<dbReference type="GO" id="GO:0003714">
    <property type="term" value="F:transcription corepressor activity"/>
    <property type="evidence" value="ECO:0007669"/>
    <property type="project" value="InterPro"/>
</dbReference>
<protein>
    <submittedName>
        <fullName evidence="2">Chromodomain helicase DNA binding protein</fullName>
    </submittedName>
</protein>
<dbReference type="GO" id="GO:0005634">
    <property type="term" value="C:nucleus"/>
    <property type="evidence" value="ECO:0007669"/>
    <property type="project" value="TreeGrafter"/>
</dbReference>
<dbReference type="PANTHER" id="PTHR46309:SF12">
    <property type="entry name" value="GB|AAC80581.1"/>
    <property type="match status" value="1"/>
</dbReference>
<dbReference type="Proteomes" id="UP000265520">
    <property type="component" value="Unassembled WGS sequence"/>
</dbReference>
<evidence type="ECO:0000313" key="3">
    <source>
        <dbReference type="Proteomes" id="UP000265520"/>
    </source>
</evidence>
<dbReference type="InterPro" id="IPR042163">
    <property type="entry name" value="PHF12"/>
</dbReference>
<evidence type="ECO:0000259" key="1">
    <source>
        <dbReference type="Pfam" id="PF23209"/>
    </source>
</evidence>
<dbReference type="EMBL" id="LXQA010066407">
    <property type="protein sequence ID" value="MCI07721.1"/>
    <property type="molecule type" value="Genomic_DNA"/>
</dbReference>
<feature type="domain" description="Increased DNA methylation 1 C-terminal" evidence="1">
    <location>
        <begin position="61"/>
        <end position="103"/>
    </location>
</feature>
<keyword evidence="3" id="KW-1185">Reference proteome</keyword>
<name>A0A392P6M3_9FABA</name>
<dbReference type="AlphaFoldDB" id="A0A392P6M3"/>
<accession>A0A392P6M3</accession>
<dbReference type="Pfam" id="PF23209">
    <property type="entry name" value="IDM1_C"/>
    <property type="match status" value="1"/>
</dbReference>
<evidence type="ECO:0000313" key="2">
    <source>
        <dbReference type="EMBL" id="MCI07721.1"/>
    </source>
</evidence>
<comment type="caution">
    <text evidence="2">The sequence shown here is derived from an EMBL/GenBank/DDBJ whole genome shotgun (WGS) entry which is preliminary data.</text>
</comment>
<dbReference type="InterPro" id="IPR056511">
    <property type="entry name" value="IDM1_C"/>
</dbReference>
<feature type="non-terminal residue" evidence="2">
    <location>
        <position position="1"/>
    </location>
</feature>
<dbReference type="GO" id="GO:0006357">
    <property type="term" value="P:regulation of transcription by RNA polymerase II"/>
    <property type="evidence" value="ECO:0007669"/>
    <property type="project" value="TreeGrafter"/>
</dbReference>
<sequence>LYAGLQNLLGEPFSVGVDGLTWTLVKCIDSESCDLDSSKSGLSAECYSKLNVALSVMHECFEPLKESASCNDLVEDVIFSRWSELNRMNFRGFYTVLLEKNEDLGPWR</sequence>